<organism evidence="2 3">
    <name type="scientific">Paenibacillus elgii</name>
    <dbReference type="NCBI Taxonomy" id="189691"/>
    <lineage>
        <taxon>Bacteria</taxon>
        <taxon>Bacillati</taxon>
        <taxon>Bacillota</taxon>
        <taxon>Bacilli</taxon>
        <taxon>Bacillales</taxon>
        <taxon>Paenibacillaceae</taxon>
        <taxon>Paenibacillus</taxon>
    </lineage>
</organism>
<protein>
    <submittedName>
        <fullName evidence="2">ABC transporter substrate-binding protein</fullName>
    </submittedName>
</protein>
<keyword evidence="1" id="KW-0732">Signal</keyword>
<accession>A0A163WZ56</accession>
<dbReference type="OrthoDB" id="3239593at2"/>
<dbReference type="Proteomes" id="UP000076563">
    <property type="component" value="Unassembled WGS sequence"/>
</dbReference>
<sequence length="398" mass="43424">MSIHFGGFKHKGKSFVLASLSAFTLLAGCSAGAGGGANSAAPAKNETAAAPSSGTTEISFYFSGSQNVQELWKHLKELYEKKQDKVKVKLVYIPSGQGEQATMNRIVAAKKAGNNTIDVDLYEANGGSDLAADKKDSVFEQLDEKKIPNLNLMNPANMKDAGYKVVPYRSSSVLLAYNSAKVPTPPKTLDELYDWIHKHSGRFAYNDPATGGSGASFVITALYKSLPEEAIHNEDKGIEQEWGPGFELLKSLSKDMYQQGVYPKKNQGTLDLLANGEVDMIPAWSDMALEQINKKLLPETTKLAQIEPAFTGGPGRLAVPSMSQHKEAAYDFINFVLSPEAQAEVVNKIYGFPGIEWSHMPAELKKKFEGVSVNYRSFNLGDLEADAMKRWQKEVAGQ</sequence>
<proteinExistence type="predicted"/>
<dbReference type="EMBL" id="LQRA01000065">
    <property type="protein sequence ID" value="KZE77061.1"/>
    <property type="molecule type" value="Genomic_DNA"/>
</dbReference>
<keyword evidence="3" id="KW-1185">Reference proteome</keyword>
<name>A0A163WZ56_9BACL</name>
<dbReference type="PANTHER" id="PTHR42779:SF1">
    <property type="entry name" value="PROTEIN YNJB"/>
    <property type="match status" value="1"/>
</dbReference>
<dbReference type="AlphaFoldDB" id="A0A163WZ56"/>
<reference evidence="3" key="1">
    <citation type="submission" date="2016-01" db="EMBL/GenBank/DDBJ databases">
        <title>Draft genome of Chromobacterium sp. F49.</title>
        <authorList>
            <person name="Hong K.W."/>
        </authorList>
    </citation>
    <scope>NUCLEOTIDE SEQUENCE [LARGE SCALE GENOMIC DNA]</scope>
    <source>
        <strain evidence="3">M63</strain>
    </source>
</reference>
<dbReference type="SUPFAM" id="SSF53850">
    <property type="entry name" value="Periplasmic binding protein-like II"/>
    <property type="match status" value="1"/>
</dbReference>
<dbReference type="Pfam" id="PF13416">
    <property type="entry name" value="SBP_bac_8"/>
    <property type="match status" value="1"/>
</dbReference>
<feature type="signal peptide" evidence="1">
    <location>
        <begin position="1"/>
        <end position="33"/>
    </location>
</feature>
<dbReference type="STRING" id="1007103.GCA_000213315_04193"/>
<feature type="chain" id="PRO_5038813633" evidence="1">
    <location>
        <begin position="34"/>
        <end position="398"/>
    </location>
</feature>
<dbReference type="Gene3D" id="3.40.190.10">
    <property type="entry name" value="Periplasmic binding protein-like II"/>
    <property type="match status" value="2"/>
</dbReference>
<evidence type="ECO:0000256" key="1">
    <source>
        <dbReference type="SAM" id="SignalP"/>
    </source>
</evidence>
<gene>
    <name evidence="2" type="ORF">AV654_22485</name>
</gene>
<dbReference type="eggNOG" id="COG4134">
    <property type="taxonomic scope" value="Bacteria"/>
</dbReference>
<dbReference type="RefSeq" id="WP_063184022.1">
    <property type="nucleotide sequence ID" value="NZ_LQRA01000065.1"/>
</dbReference>
<evidence type="ECO:0000313" key="3">
    <source>
        <dbReference type="Proteomes" id="UP000076563"/>
    </source>
</evidence>
<dbReference type="PANTHER" id="PTHR42779">
    <property type="entry name" value="PROTEIN YNJB"/>
    <property type="match status" value="1"/>
</dbReference>
<dbReference type="InterPro" id="IPR006059">
    <property type="entry name" value="SBP"/>
</dbReference>
<comment type="caution">
    <text evidence="2">The sequence shown here is derived from an EMBL/GenBank/DDBJ whole genome shotgun (WGS) entry which is preliminary data.</text>
</comment>
<evidence type="ECO:0000313" key="2">
    <source>
        <dbReference type="EMBL" id="KZE77061.1"/>
    </source>
</evidence>